<keyword evidence="2" id="KW-1185">Reference proteome</keyword>
<dbReference type="EMBL" id="CP048286">
    <property type="protein sequence ID" value="QHW33405.1"/>
    <property type="molecule type" value="Genomic_DNA"/>
</dbReference>
<dbReference type="InterPro" id="IPR053749">
    <property type="entry name" value="TA_system-associated_sf"/>
</dbReference>
<dbReference type="AlphaFoldDB" id="A0A6C0P4M9"/>
<gene>
    <name evidence="1" type="ORF">GZH47_23150</name>
</gene>
<sequence>MNENPAISQALRSFLNQAEVAWFRVYDSGFGRKRIYTRGNEYSQLPLRYSTKAKIYSYFRKYWGVSFSKTLMCSMQPLVYNGRVYVVVGDPGPVAFVVKSARVVSSTCCRLRVRAVLSGDPDGNVVVYYTLARTANGSYRIIGRTRLKYDYRFTCMR</sequence>
<evidence type="ECO:0000313" key="2">
    <source>
        <dbReference type="Proteomes" id="UP000479114"/>
    </source>
</evidence>
<accession>A0A6C0P4M9</accession>
<organism evidence="1 2">
    <name type="scientific">Paenibacillus rhizovicinus</name>
    <dbReference type="NCBI Taxonomy" id="2704463"/>
    <lineage>
        <taxon>Bacteria</taxon>
        <taxon>Bacillati</taxon>
        <taxon>Bacillota</taxon>
        <taxon>Bacilli</taxon>
        <taxon>Bacillales</taxon>
        <taxon>Paenibacillaceae</taxon>
        <taxon>Paenibacillus</taxon>
    </lineage>
</organism>
<dbReference type="Proteomes" id="UP000479114">
    <property type="component" value="Chromosome"/>
</dbReference>
<reference evidence="1 2" key="1">
    <citation type="submission" date="2020-02" db="EMBL/GenBank/DDBJ databases">
        <title>Paenibacillus sp. nov., isolated from rhizosphere soil of tomato.</title>
        <authorList>
            <person name="Weon H.-Y."/>
            <person name="Lee S.A."/>
        </authorList>
    </citation>
    <scope>NUCLEOTIDE SEQUENCE [LARGE SCALE GENOMIC DNA]</scope>
    <source>
        <strain evidence="1 2">14171R-81</strain>
    </source>
</reference>
<dbReference type="KEGG" id="prz:GZH47_23150"/>
<protein>
    <submittedName>
        <fullName evidence="1">Uncharacterized protein</fullName>
    </submittedName>
</protein>
<dbReference type="Gene3D" id="3.10.450.420">
    <property type="match status" value="1"/>
</dbReference>
<evidence type="ECO:0000313" key="1">
    <source>
        <dbReference type="EMBL" id="QHW33405.1"/>
    </source>
</evidence>
<proteinExistence type="predicted"/>
<dbReference type="Pfam" id="PF16800">
    <property type="entry name" value="Endopep_inhib"/>
    <property type="match status" value="1"/>
</dbReference>
<name>A0A6C0P4M9_9BACL</name>
<dbReference type="InterPro" id="IPR031841">
    <property type="entry name" value="Endopep_inhib"/>
</dbReference>
<dbReference type="RefSeq" id="WP_162643396.1">
    <property type="nucleotide sequence ID" value="NZ_CP048286.1"/>
</dbReference>